<gene>
    <name evidence="8" type="ORF">ACFPTN_19195</name>
</gene>
<proteinExistence type="inferred from homology"/>
<dbReference type="Proteomes" id="UP001595974">
    <property type="component" value="Unassembled WGS sequence"/>
</dbReference>
<organism evidence="8 9">
    <name type="scientific">Thauera sinica</name>
    <dbReference type="NCBI Taxonomy" id="2665146"/>
    <lineage>
        <taxon>Bacteria</taxon>
        <taxon>Pseudomonadati</taxon>
        <taxon>Pseudomonadota</taxon>
        <taxon>Betaproteobacteria</taxon>
        <taxon>Rhodocyclales</taxon>
        <taxon>Zoogloeaceae</taxon>
        <taxon>Thauera</taxon>
    </lineage>
</organism>
<evidence type="ECO:0000256" key="4">
    <source>
        <dbReference type="ARBA" id="ARBA00023235"/>
    </source>
</evidence>
<accession>A0ABW1AWG5</accession>
<dbReference type="Gene3D" id="3.10.50.40">
    <property type="match status" value="1"/>
</dbReference>
<comment type="similarity">
    <text evidence="2 6">Belongs to the FKBP-type PPIase family.</text>
</comment>
<dbReference type="InterPro" id="IPR048261">
    <property type="entry name" value="SlpA/SlyD-like_ins_sf"/>
</dbReference>
<dbReference type="EC" id="5.2.1.8" evidence="6"/>
<evidence type="ECO:0000256" key="6">
    <source>
        <dbReference type="RuleBase" id="RU003915"/>
    </source>
</evidence>
<dbReference type="PANTHER" id="PTHR47861">
    <property type="entry name" value="FKBP-TYPE PEPTIDYL-PROLYL CIS-TRANS ISOMERASE SLYD"/>
    <property type="match status" value="1"/>
</dbReference>
<evidence type="ECO:0000313" key="9">
    <source>
        <dbReference type="Proteomes" id="UP001595974"/>
    </source>
</evidence>
<dbReference type="Gene3D" id="2.40.10.330">
    <property type="match status" value="1"/>
</dbReference>
<comment type="catalytic activity">
    <reaction evidence="1 5 6">
        <text>[protein]-peptidylproline (omega=180) = [protein]-peptidylproline (omega=0)</text>
        <dbReference type="Rhea" id="RHEA:16237"/>
        <dbReference type="Rhea" id="RHEA-COMP:10747"/>
        <dbReference type="Rhea" id="RHEA-COMP:10748"/>
        <dbReference type="ChEBI" id="CHEBI:83833"/>
        <dbReference type="ChEBI" id="CHEBI:83834"/>
        <dbReference type="EC" id="5.2.1.8"/>
    </reaction>
</comment>
<dbReference type="EMBL" id="JBHSOG010000094">
    <property type="protein sequence ID" value="MFC5771507.1"/>
    <property type="molecule type" value="Genomic_DNA"/>
</dbReference>
<protein>
    <recommendedName>
        <fullName evidence="6">Peptidyl-prolyl cis-trans isomerase</fullName>
        <ecNumber evidence="6">5.2.1.8</ecNumber>
    </recommendedName>
</protein>
<comment type="caution">
    <text evidence="8">The sequence shown here is derived from an EMBL/GenBank/DDBJ whole genome shotgun (WGS) entry which is preliminary data.</text>
</comment>
<dbReference type="PROSITE" id="PS50059">
    <property type="entry name" value="FKBP_PPIASE"/>
    <property type="match status" value="1"/>
</dbReference>
<name>A0ABW1AWG5_9RHOO</name>
<feature type="domain" description="PPIase FKBP-type" evidence="7">
    <location>
        <begin position="8"/>
        <end position="97"/>
    </location>
</feature>
<dbReference type="InterPro" id="IPR046357">
    <property type="entry name" value="PPIase_dom_sf"/>
</dbReference>
<keyword evidence="4 5" id="KW-0413">Isomerase</keyword>
<evidence type="ECO:0000256" key="3">
    <source>
        <dbReference type="ARBA" id="ARBA00023110"/>
    </source>
</evidence>
<sequence length="142" mass="15575">MSHTVQPGSLVTLHYRIMLPNGQPLISTFEATPATLQLGAGEMLPAMEKLLVGLAAGTRHVFELEPENAFGPHREELVERVRRAHMPDEEIEAMSVMEFTAPDGSRYSGLVREIDGESALIDFNHPLAGKAVRFEVEVIGVV</sequence>
<dbReference type="InterPro" id="IPR001179">
    <property type="entry name" value="PPIase_FKBP_dom"/>
</dbReference>
<evidence type="ECO:0000256" key="1">
    <source>
        <dbReference type="ARBA" id="ARBA00000971"/>
    </source>
</evidence>
<dbReference type="Pfam" id="PF00254">
    <property type="entry name" value="FKBP_C"/>
    <property type="match status" value="1"/>
</dbReference>
<dbReference type="PANTHER" id="PTHR47861:SF4">
    <property type="entry name" value="FKBP-TYPE 16 KDA PEPTIDYL-PROLYL CIS-TRANS ISOMERASE"/>
    <property type="match status" value="1"/>
</dbReference>
<evidence type="ECO:0000313" key="8">
    <source>
        <dbReference type="EMBL" id="MFC5771507.1"/>
    </source>
</evidence>
<evidence type="ECO:0000256" key="2">
    <source>
        <dbReference type="ARBA" id="ARBA00006577"/>
    </source>
</evidence>
<evidence type="ECO:0000259" key="7">
    <source>
        <dbReference type="PROSITE" id="PS50059"/>
    </source>
</evidence>
<keyword evidence="3 5" id="KW-0697">Rotamase</keyword>
<evidence type="ECO:0000256" key="5">
    <source>
        <dbReference type="PROSITE-ProRule" id="PRU00277"/>
    </source>
</evidence>
<reference evidence="9" key="1">
    <citation type="journal article" date="2019" name="Int. J. Syst. Evol. Microbiol.">
        <title>The Global Catalogue of Microorganisms (GCM) 10K type strain sequencing project: providing services to taxonomists for standard genome sequencing and annotation.</title>
        <authorList>
            <consortium name="The Broad Institute Genomics Platform"/>
            <consortium name="The Broad Institute Genome Sequencing Center for Infectious Disease"/>
            <person name="Wu L."/>
            <person name="Ma J."/>
        </authorList>
    </citation>
    <scope>NUCLEOTIDE SEQUENCE [LARGE SCALE GENOMIC DNA]</scope>
    <source>
        <strain evidence="9">SHR3</strain>
    </source>
</reference>
<keyword evidence="9" id="KW-1185">Reference proteome</keyword>
<dbReference type="GO" id="GO:0003755">
    <property type="term" value="F:peptidyl-prolyl cis-trans isomerase activity"/>
    <property type="evidence" value="ECO:0007669"/>
    <property type="project" value="UniProtKB-EC"/>
</dbReference>
<dbReference type="SUPFAM" id="SSF54534">
    <property type="entry name" value="FKBP-like"/>
    <property type="match status" value="1"/>
</dbReference>
<dbReference type="RefSeq" id="WP_096447837.1">
    <property type="nucleotide sequence ID" value="NZ_JBHSOG010000094.1"/>
</dbReference>